<evidence type="ECO:0000313" key="1">
    <source>
        <dbReference type="EMBL" id="KKN58889.1"/>
    </source>
</evidence>
<sequence>MKKKDKYIIMKWNSKAQTKEFWKEWSKLTRIPLKFIRGPKYSLLHAWLESF</sequence>
<protein>
    <submittedName>
        <fullName evidence="1">Uncharacterized protein</fullName>
    </submittedName>
</protein>
<organism evidence="1">
    <name type="scientific">marine sediment metagenome</name>
    <dbReference type="NCBI Taxonomy" id="412755"/>
    <lineage>
        <taxon>unclassified sequences</taxon>
        <taxon>metagenomes</taxon>
        <taxon>ecological metagenomes</taxon>
    </lineage>
</organism>
<reference evidence="1" key="1">
    <citation type="journal article" date="2015" name="Nature">
        <title>Complex archaea that bridge the gap between prokaryotes and eukaryotes.</title>
        <authorList>
            <person name="Spang A."/>
            <person name="Saw J.H."/>
            <person name="Jorgensen S.L."/>
            <person name="Zaremba-Niedzwiedzka K."/>
            <person name="Martijn J."/>
            <person name="Lind A.E."/>
            <person name="van Eijk R."/>
            <person name="Schleper C."/>
            <person name="Guy L."/>
            <person name="Ettema T.J."/>
        </authorList>
    </citation>
    <scope>NUCLEOTIDE SEQUENCE</scope>
</reference>
<name>A0A0F9RVP5_9ZZZZ</name>
<proteinExistence type="predicted"/>
<gene>
    <name evidence="1" type="ORF">LCGC14_0547960</name>
</gene>
<dbReference type="EMBL" id="LAZR01000746">
    <property type="protein sequence ID" value="KKN58889.1"/>
    <property type="molecule type" value="Genomic_DNA"/>
</dbReference>
<dbReference type="AlphaFoldDB" id="A0A0F9RVP5"/>
<comment type="caution">
    <text evidence="1">The sequence shown here is derived from an EMBL/GenBank/DDBJ whole genome shotgun (WGS) entry which is preliminary data.</text>
</comment>
<accession>A0A0F9RVP5</accession>